<evidence type="ECO:0000256" key="1">
    <source>
        <dbReference type="SAM" id="MobiDB-lite"/>
    </source>
</evidence>
<gene>
    <name evidence="4" type="ORF">NKR23_g6745</name>
</gene>
<organism evidence="4 5">
    <name type="scientific">Pleurostoma richardsiae</name>
    <dbReference type="NCBI Taxonomy" id="41990"/>
    <lineage>
        <taxon>Eukaryota</taxon>
        <taxon>Fungi</taxon>
        <taxon>Dikarya</taxon>
        <taxon>Ascomycota</taxon>
        <taxon>Pezizomycotina</taxon>
        <taxon>Sordariomycetes</taxon>
        <taxon>Sordariomycetidae</taxon>
        <taxon>Calosphaeriales</taxon>
        <taxon>Pleurostomataceae</taxon>
        <taxon>Pleurostoma</taxon>
    </lineage>
</organism>
<evidence type="ECO:0000259" key="3">
    <source>
        <dbReference type="Pfam" id="PF23544"/>
    </source>
</evidence>
<evidence type="ECO:0000313" key="5">
    <source>
        <dbReference type="Proteomes" id="UP001174694"/>
    </source>
</evidence>
<dbReference type="Pfam" id="PF23544">
    <property type="entry name" value="AtuA_ferredoxin"/>
    <property type="match status" value="1"/>
</dbReference>
<dbReference type="PANTHER" id="PTHR47585:SF2">
    <property type="entry name" value="DUF1446 DOMAIN PROTEIN (AFU_ORTHOLOGUE AFUA_6G11420)"/>
    <property type="match status" value="1"/>
</dbReference>
<dbReference type="EMBL" id="JANBVO010000020">
    <property type="protein sequence ID" value="KAJ9142933.1"/>
    <property type="molecule type" value="Genomic_DNA"/>
</dbReference>
<accession>A0AA38VNL4</accession>
<dbReference type="AlphaFoldDB" id="A0AA38VNL4"/>
<keyword evidence="5" id="KW-1185">Reference proteome</keyword>
<dbReference type="PANTHER" id="PTHR47585">
    <property type="match status" value="1"/>
</dbReference>
<protein>
    <submittedName>
        <fullName evidence="4">DUF1446-domain-containing protein</fullName>
    </submittedName>
</protein>
<proteinExistence type="predicted"/>
<feature type="region of interest" description="Disordered" evidence="1">
    <location>
        <begin position="465"/>
        <end position="486"/>
    </location>
</feature>
<sequence>MGSVKPLRPVRIMSISGSPSDRRDALSKNATSDEPMDVFVGDWMSELNMPRRAFEVTHGLGTGYETTFLEALEPALERLAARRSKLITNAGSVATKALFDTVVSLVESRALGLSVAWVEGDEVLGMVQSIRASGSKLTHISTGQALQDWPYEPIFAQCYLGGMAIAKALEGADIVVCGRVADASPIVGAAAWWHSWPRTAFDQLARALIAGHLIECSTYVTGGDFSGFKGLDFSQVHDMGYPIAEIAWDGDVVITKPNRTGGLVSVETCKEQLLYEIQGAYYFNCDVTAVIDQAKFTEIGKERVRLSGVTGLPPPKTTKVGITADGGYTAELHWAAVGLDITEKAKMLEALLRDSLGEERLSRLSKFELTVYGSVPENPRSQNAATVDLRLVAQARDKDALSIKNFSRPMFDIIMQTYPAATMHPDRRTGDPAPFQEYFPTLIPQPTTTIHFSDPEMKSLTVPPPEVTIDPPQQPSSESTAPLSLDAYGPTTRAPLGYVVMARAGDKGSNCNVGFFVRHEAEWPWLRSLLSTETFIDLMQDDYKGQRIDRMEFPNLWAVHFLLHDHLDRGVCANSTYDVLGKFIAEYIRCKMVDIPSAFLEKGRV</sequence>
<evidence type="ECO:0000259" key="2">
    <source>
        <dbReference type="Pfam" id="PF07287"/>
    </source>
</evidence>
<dbReference type="Proteomes" id="UP001174694">
    <property type="component" value="Unassembled WGS sequence"/>
</dbReference>
<feature type="domain" description="Acyclic terpene utilisation N-terminal" evidence="2">
    <location>
        <begin position="10"/>
        <end position="448"/>
    </location>
</feature>
<dbReference type="InterPro" id="IPR056362">
    <property type="entry name" value="AtuA-like_ferredoxin_dom"/>
</dbReference>
<dbReference type="Pfam" id="PF07287">
    <property type="entry name" value="AtuA"/>
    <property type="match status" value="1"/>
</dbReference>
<reference evidence="4" key="1">
    <citation type="submission" date="2022-07" db="EMBL/GenBank/DDBJ databases">
        <title>Fungi with potential for degradation of polypropylene.</title>
        <authorList>
            <person name="Gostincar C."/>
        </authorList>
    </citation>
    <scope>NUCLEOTIDE SEQUENCE</scope>
    <source>
        <strain evidence="4">EXF-13308</strain>
    </source>
</reference>
<feature type="domain" description="AtuA-like ferredoxin-fold" evidence="3">
    <location>
        <begin position="495"/>
        <end position="593"/>
    </location>
</feature>
<name>A0AA38VNL4_9PEZI</name>
<comment type="caution">
    <text evidence="4">The sequence shown here is derived from an EMBL/GenBank/DDBJ whole genome shotgun (WGS) entry which is preliminary data.</text>
</comment>
<evidence type="ECO:0000313" key="4">
    <source>
        <dbReference type="EMBL" id="KAJ9142933.1"/>
    </source>
</evidence>
<dbReference type="InterPro" id="IPR010839">
    <property type="entry name" value="AtuA_N"/>
</dbReference>